<dbReference type="Proteomes" id="UP001482620">
    <property type="component" value="Unassembled WGS sequence"/>
</dbReference>
<organism evidence="1 2">
    <name type="scientific">Ilyodon furcidens</name>
    <name type="common">goldbreast splitfin</name>
    <dbReference type="NCBI Taxonomy" id="33524"/>
    <lineage>
        <taxon>Eukaryota</taxon>
        <taxon>Metazoa</taxon>
        <taxon>Chordata</taxon>
        <taxon>Craniata</taxon>
        <taxon>Vertebrata</taxon>
        <taxon>Euteleostomi</taxon>
        <taxon>Actinopterygii</taxon>
        <taxon>Neopterygii</taxon>
        <taxon>Teleostei</taxon>
        <taxon>Neoteleostei</taxon>
        <taxon>Acanthomorphata</taxon>
        <taxon>Ovalentaria</taxon>
        <taxon>Atherinomorphae</taxon>
        <taxon>Cyprinodontiformes</taxon>
        <taxon>Goodeidae</taxon>
        <taxon>Ilyodon</taxon>
    </lineage>
</organism>
<evidence type="ECO:0000313" key="1">
    <source>
        <dbReference type="EMBL" id="MEQ2236553.1"/>
    </source>
</evidence>
<comment type="caution">
    <text evidence="1">The sequence shown here is derived from an EMBL/GenBank/DDBJ whole genome shotgun (WGS) entry which is preliminary data.</text>
</comment>
<proteinExistence type="predicted"/>
<gene>
    <name evidence="1" type="ORF">ILYODFUR_013974</name>
</gene>
<sequence length="93" mass="10295">CRKLYFCLKRASSGTIIIIAPSHYSCPPIGSLRSPAEKGRQPFLWLFRDRQTAVKLSVFSTCGCMINKTSCSGLRALPEVLLSCWTVASPRCL</sequence>
<accession>A0ABV0TUF5</accession>
<protein>
    <submittedName>
        <fullName evidence="1">Uncharacterized protein</fullName>
    </submittedName>
</protein>
<feature type="non-terminal residue" evidence="1">
    <location>
        <position position="1"/>
    </location>
</feature>
<evidence type="ECO:0000313" key="2">
    <source>
        <dbReference type="Proteomes" id="UP001482620"/>
    </source>
</evidence>
<reference evidence="1 2" key="1">
    <citation type="submission" date="2021-06" db="EMBL/GenBank/DDBJ databases">
        <authorList>
            <person name="Palmer J.M."/>
        </authorList>
    </citation>
    <scope>NUCLEOTIDE SEQUENCE [LARGE SCALE GENOMIC DNA]</scope>
    <source>
        <strain evidence="2">if_2019</strain>
        <tissue evidence="1">Muscle</tissue>
    </source>
</reference>
<name>A0ABV0TUF5_9TELE</name>
<dbReference type="EMBL" id="JAHRIQ010047500">
    <property type="protein sequence ID" value="MEQ2236553.1"/>
    <property type="molecule type" value="Genomic_DNA"/>
</dbReference>
<keyword evidence="2" id="KW-1185">Reference proteome</keyword>